<keyword evidence="3" id="KW-1185">Reference proteome</keyword>
<evidence type="ECO:0000313" key="3">
    <source>
        <dbReference type="Proteomes" id="UP001642405"/>
    </source>
</evidence>
<accession>A0ABP0CNT0</accession>
<comment type="caution">
    <text evidence="2">The sequence shown here is derived from an EMBL/GenBank/DDBJ whole genome shotgun (WGS) entry which is preliminary data.</text>
</comment>
<protein>
    <submittedName>
        <fullName evidence="2">Uncharacterized protein</fullName>
    </submittedName>
</protein>
<proteinExistence type="predicted"/>
<sequence>MANMRFLSTAALALGLSTLAGLVGASPVEGRDTCVYTCGSVCYWQTDIDAALAKGYSLYQSGETL</sequence>
<dbReference type="Proteomes" id="UP001642405">
    <property type="component" value="Unassembled WGS sequence"/>
</dbReference>
<keyword evidence="1" id="KW-0732">Signal</keyword>
<feature type="chain" id="PRO_5045159782" evidence="1">
    <location>
        <begin position="26"/>
        <end position="65"/>
    </location>
</feature>
<reference evidence="2 3" key="1">
    <citation type="submission" date="2024-01" db="EMBL/GenBank/DDBJ databases">
        <authorList>
            <person name="Allen C."/>
            <person name="Tagirdzhanova G."/>
        </authorList>
    </citation>
    <scope>NUCLEOTIDE SEQUENCE [LARGE SCALE GENOMIC DNA]</scope>
</reference>
<gene>
    <name evidence="2" type="ORF">SCUCBS95973_008611</name>
</gene>
<feature type="signal peptide" evidence="1">
    <location>
        <begin position="1"/>
        <end position="25"/>
    </location>
</feature>
<dbReference type="EMBL" id="CAWUHB010000075">
    <property type="protein sequence ID" value="CAK7233493.1"/>
    <property type="molecule type" value="Genomic_DNA"/>
</dbReference>
<feature type="non-terminal residue" evidence="2">
    <location>
        <position position="65"/>
    </location>
</feature>
<evidence type="ECO:0000313" key="2">
    <source>
        <dbReference type="EMBL" id="CAK7233493.1"/>
    </source>
</evidence>
<organism evidence="2 3">
    <name type="scientific">Sporothrix curviconia</name>
    <dbReference type="NCBI Taxonomy" id="1260050"/>
    <lineage>
        <taxon>Eukaryota</taxon>
        <taxon>Fungi</taxon>
        <taxon>Dikarya</taxon>
        <taxon>Ascomycota</taxon>
        <taxon>Pezizomycotina</taxon>
        <taxon>Sordariomycetes</taxon>
        <taxon>Sordariomycetidae</taxon>
        <taxon>Ophiostomatales</taxon>
        <taxon>Ophiostomataceae</taxon>
        <taxon>Sporothrix</taxon>
    </lineage>
</organism>
<evidence type="ECO:0000256" key="1">
    <source>
        <dbReference type="SAM" id="SignalP"/>
    </source>
</evidence>
<name>A0ABP0CNT0_9PEZI</name>